<evidence type="ECO:0000256" key="6">
    <source>
        <dbReference type="PROSITE-ProRule" id="PRU00068"/>
    </source>
</evidence>
<dbReference type="PANTHER" id="PTHR11905">
    <property type="entry name" value="ADAM A DISINTEGRIN AND METALLOPROTEASE DOMAIN"/>
    <property type="match status" value="1"/>
</dbReference>
<dbReference type="GO" id="GO:0006509">
    <property type="term" value="P:membrane protein ectodomain proteolysis"/>
    <property type="evidence" value="ECO:0007669"/>
    <property type="project" value="TreeGrafter"/>
</dbReference>
<proteinExistence type="predicted"/>
<dbReference type="GO" id="GO:0046872">
    <property type="term" value="F:metal ion binding"/>
    <property type="evidence" value="ECO:0007669"/>
    <property type="project" value="UniProtKB-KW"/>
</dbReference>
<organism evidence="12 13">
    <name type="scientific">Paralvinella palmiformis</name>
    <dbReference type="NCBI Taxonomy" id="53620"/>
    <lineage>
        <taxon>Eukaryota</taxon>
        <taxon>Metazoa</taxon>
        <taxon>Spiralia</taxon>
        <taxon>Lophotrochozoa</taxon>
        <taxon>Annelida</taxon>
        <taxon>Polychaeta</taxon>
        <taxon>Sedentaria</taxon>
        <taxon>Canalipalpata</taxon>
        <taxon>Terebellida</taxon>
        <taxon>Terebelliformia</taxon>
        <taxon>Alvinellidae</taxon>
        <taxon>Paralvinella</taxon>
    </lineage>
</organism>
<keyword evidence="13" id="KW-1185">Reference proteome</keyword>
<dbReference type="Pfam" id="PF01421">
    <property type="entry name" value="Reprolysin"/>
    <property type="match status" value="1"/>
</dbReference>
<feature type="domain" description="EGF-like" evidence="9">
    <location>
        <begin position="646"/>
        <end position="677"/>
    </location>
</feature>
<evidence type="ECO:0008006" key="14">
    <source>
        <dbReference type="Google" id="ProtNLM"/>
    </source>
</evidence>
<dbReference type="SUPFAM" id="SSF55486">
    <property type="entry name" value="Metalloproteases ('zincins'), catalytic domain"/>
    <property type="match status" value="1"/>
</dbReference>
<sequence>MRSWTDEESCTRVNRRLDDTTCMMVSGRGGGMKFIHVHGLLLSQHVRPEQQAGHLGTITLTIESFNVSFTVDLKLNRNLFSSSYIEKHFAEDGRPILTNPTDHYLIHCYYHGNVRNDPYSTAAISTCDGIRGTIVSSLGTYYIEPAKTAVNGLHYLFNSKHMKNRHLTCGHNHTIFSEFPYRKRPTRLKRAAIKSWPYDSNNKTRIVELYVVNDKSQYDHFDKNLSQILKRTKEAVNVVNSLYSMVNIHIALVGIEVWTDKDKIDIVENADVMMNNFLHYRQTHISQPNDNSQLIVGKMLGQSIVGKAPMNTICSFQYSGGDIMPLPGVVGTTIAHELGHNFGLTHDTLNCGCPDEKCIMAASGSSPIPPSKWSECSKQEFEDVFEQGMDYCLKNLPQALSGPALCGNGFLEEGEQCDCGLFEYCNTSCCDPITCKLTENATCATGPCCDLSTCQLKKAATVCRPATNLCDLPETCNGKDEFCPNDYYHADGKPCTIDSGSSYCYKGQCHTHEGQCQLLWGRTGHNGNTKCYMHFNTMGITNGHCGYDWLKKEFTPCKPQDVFCGMLQCTHRNEKLMFWKEALSLAMPESFLTEFDNGKNSRFDCKGAILDVGLDMPDPGMVPDGATCGNNKICVSQHCINISELDIKTCPDCHGHGVCNNMGECHCDTGYAPPDCSRPGNGGSKSGGPTKVNLKIKKETVHEVHSFNVGMQLQQAVEKSRNQKWKVELSTAISADNARRIDVKYHLSCWVKNVQCSVKTCSENEDHTLDEKNIGIVASDIEFVSLVLNMTNLKSTYSDNDVRNILPTTHLIKEKISFHIDDVHFMKAKCHSESDQIFSTAVRDAAMEGARLKTTESSIRQLFDSASILQGAIADKNPWIFERELNTDDAEKHVPKALYAFIHRLMEGPATSITTEMVRSATIHRDVLTISQNIMCCY</sequence>
<dbReference type="Pfam" id="PF01562">
    <property type="entry name" value="Pep_M12B_propep"/>
    <property type="match status" value="1"/>
</dbReference>
<dbReference type="Gene3D" id="4.10.70.10">
    <property type="entry name" value="Disintegrin domain"/>
    <property type="match status" value="1"/>
</dbReference>
<feature type="binding site" evidence="8">
    <location>
        <position position="346"/>
    </location>
    <ligand>
        <name>Zn(2+)</name>
        <dbReference type="ChEBI" id="CHEBI:29105"/>
        <note>catalytic</note>
    </ligand>
</feature>
<dbReference type="PANTHER" id="PTHR11905:SF159">
    <property type="entry name" value="ADAM METALLOPROTEASE"/>
    <property type="match status" value="1"/>
</dbReference>
<keyword evidence="3" id="KW-1133">Transmembrane helix</keyword>
<keyword evidence="2" id="KW-0812">Transmembrane</keyword>
<evidence type="ECO:0000313" key="13">
    <source>
        <dbReference type="Proteomes" id="UP001208570"/>
    </source>
</evidence>
<evidence type="ECO:0000259" key="11">
    <source>
        <dbReference type="PROSITE" id="PS50215"/>
    </source>
</evidence>
<dbReference type="PROSITE" id="PS50215">
    <property type="entry name" value="ADAM_MEPRO"/>
    <property type="match status" value="1"/>
</dbReference>
<evidence type="ECO:0000259" key="10">
    <source>
        <dbReference type="PROSITE" id="PS50214"/>
    </source>
</evidence>
<dbReference type="InterPro" id="IPR006586">
    <property type="entry name" value="ADAM_Cys-rich"/>
</dbReference>
<dbReference type="EMBL" id="JAODUP010000074">
    <property type="protein sequence ID" value="KAK2163773.1"/>
    <property type="molecule type" value="Genomic_DNA"/>
</dbReference>
<keyword evidence="7" id="KW-0245">EGF-like domain</keyword>
<dbReference type="GO" id="GO:0005886">
    <property type="term" value="C:plasma membrane"/>
    <property type="evidence" value="ECO:0007669"/>
    <property type="project" value="UniProtKB-ARBA"/>
</dbReference>
<feature type="disulfide bond" evidence="7">
    <location>
        <begin position="667"/>
        <end position="676"/>
    </location>
</feature>
<keyword evidence="8" id="KW-0479">Metal-binding</keyword>
<feature type="binding site" evidence="8">
    <location>
        <position position="336"/>
    </location>
    <ligand>
        <name>Zn(2+)</name>
        <dbReference type="ChEBI" id="CHEBI:29105"/>
        <note>catalytic</note>
    </ligand>
</feature>
<comment type="caution">
    <text evidence="12">The sequence shown here is derived from an EMBL/GenBank/DDBJ whole genome shotgun (WGS) entry which is preliminary data.</text>
</comment>
<dbReference type="InterPro" id="IPR036436">
    <property type="entry name" value="Disintegrin_dom_sf"/>
</dbReference>
<feature type="domain" description="Peptidase M12B" evidence="11">
    <location>
        <begin position="205"/>
        <end position="397"/>
    </location>
</feature>
<evidence type="ECO:0000256" key="5">
    <source>
        <dbReference type="ARBA" id="ARBA00023157"/>
    </source>
</evidence>
<dbReference type="InterPro" id="IPR024079">
    <property type="entry name" value="MetalloPept_cat_dom_sf"/>
</dbReference>
<dbReference type="InterPro" id="IPR002870">
    <property type="entry name" value="Peptidase_M12B_N"/>
</dbReference>
<feature type="domain" description="Disintegrin" evidence="10">
    <location>
        <begin position="403"/>
        <end position="491"/>
    </location>
</feature>
<dbReference type="InterPro" id="IPR013111">
    <property type="entry name" value="EGF_extracell"/>
</dbReference>
<dbReference type="InterPro" id="IPR001590">
    <property type="entry name" value="Peptidase_M12B"/>
</dbReference>
<protein>
    <recommendedName>
        <fullName evidence="14">Disintegrin and metalloproteinase domain-containing protein 12</fullName>
    </recommendedName>
</protein>
<dbReference type="Pfam" id="PF00200">
    <property type="entry name" value="Disintegrin"/>
    <property type="match status" value="1"/>
</dbReference>
<dbReference type="GO" id="GO:0004222">
    <property type="term" value="F:metalloendopeptidase activity"/>
    <property type="evidence" value="ECO:0007669"/>
    <property type="project" value="InterPro"/>
</dbReference>
<keyword evidence="4" id="KW-0472">Membrane</keyword>
<dbReference type="Pfam" id="PF08516">
    <property type="entry name" value="ADAM_CR"/>
    <property type="match status" value="1"/>
</dbReference>
<dbReference type="SUPFAM" id="SSF57552">
    <property type="entry name" value="Blood coagulation inhibitor (disintegrin)"/>
    <property type="match status" value="1"/>
</dbReference>
<feature type="disulfide bond" evidence="6">
    <location>
        <begin position="463"/>
        <end position="483"/>
    </location>
</feature>
<dbReference type="InterPro" id="IPR034027">
    <property type="entry name" value="Reprolysin_adamalysin"/>
</dbReference>
<dbReference type="SMART" id="SM00608">
    <property type="entry name" value="ACR"/>
    <property type="match status" value="1"/>
</dbReference>
<dbReference type="SMART" id="SM00050">
    <property type="entry name" value="DISIN"/>
    <property type="match status" value="1"/>
</dbReference>
<dbReference type="InterPro" id="IPR000742">
    <property type="entry name" value="EGF"/>
</dbReference>
<dbReference type="FunFam" id="4.10.70.10:FF:000001">
    <property type="entry name" value="Disintegrin and metalloproteinase domain-containing protein 22"/>
    <property type="match status" value="1"/>
</dbReference>
<dbReference type="FunFam" id="3.40.390.10:FF:000002">
    <property type="entry name" value="Disintegrin and metalloproteinase domain-containing protein 22"/>
    <property type="match status" value="1"/>
</dbReference>
<dbReference type="PROSITE" id="PS50214">
    <property type="entry name" value="DISINTEGRIN_2"/>
    <property type="match status" value="1"/>
</dbReference>
<keyword evidence="8" id="KW-0862">Zinc</keyword>
<dbReference type="InterPro" id="IPR001762">
    <property type="entry name" value="Disintegrin_dom"/>
</dbReference>
<comment type="caution">
    <text evidence="7">Lacks conserved residue(s) required for the propagation of feature annotation.</text>
</comment>
<dbReference type="Proteomes" id="UP001208570">
    <property type="component" value="Unassembled WGS sequence"/>
</dbReference>
<evidence type="ECO:0000256" key="3">
    <source>
        <dbReference type="ARBA" id="ARBA00022989"/>
    </source>
</evidence>
<name>A0AAD9K2K0_9ANNE</name>
<evidence type="ECO:0000256" key="2">
    <source>
        <dbReference type="ARBA" id="ARBA00022692"/>
    </source>
</evidence>
<feature type="binding site" evidence="8">
    <location>
        <position position="340"/>
    </location>
    <ligand>
        <name>Zn(2+)</name>
        <dbReference type="ChEBI" id="CHEBI:29105"/>
        <note>catalytic</note>
    </ligand>
</feature>
<keyword evidence="5 7" id="KW-1015">Disulfide bond</keyword>
<evidence type="ECO:0000313" key="12">
    <source>
        <dbReference type="EMBL" id="KAK2163773.1"/>
    </source>
</evidence>
<dbReference type="CDD" id="cd04269">
    <property type="entry name" value="ZnMc_adamalysin_II_like"/>
    <property type="match status" value="1"/>
</dbReference>
<gene>
    <name evidence="12" type="ORF">LSH36_74g04005</name>
</gene>
<reference evidence="12" key="1">
    <citation type="journal article" date="2023" name="Mol. Biol. Evol.">
        <title>Third-Generation Sequencing Reveals the Adaptive Role of the Epigenome in Three Deep-Sea Polychaetes.</title>
        <authorList>
            <person name="Perez M."/>
            <person name="Aroh O."/>
            <person name="Sun Y."/>
            <person name="Lan Y."/>
            <person name="Juniper S.K."/>
            <person name="Young C.R."/>
            <person name="Angers B."/>
            <person name="Qian P.Y."/>
        </authorList>
    </citation>
    <scope>NUCLEOTIDE SEQUENCE</scope>
    <source>
        <strain evidence="12">P08H-3</strain>
    </source>
</reference>
<dbReference type="Pfam" id="PF07974">
    <property type="entry name" value="EGF_2"/>
    <property type="match status" value="1"/>
</dbReference>
<feature type="active site" evidence="8">
    <location>
        <position position="337"/>
    </location>
</feature>
<dbReference type="AlphaFoldDB" id="A0AAD9K2K0"/>
<evidence type="ECO:0000256" key="8">
    <source>
        <dbReference type="PROSITE-ProRule" id="PRU00276"/>
    </source>
</evidence>
<dbReference type="PROSITE" id="PS50026">
    <property type="entry name" value="EGF_3"/>
    <property type="match status" value="1"/>
</dbReference>
<accession>A0AAD9K2K0</accession>
<dbReference type="Gene3D" id="3.40.390.10">
    <property type="entry name" value="Collagenase (Catalytic Domain)"/>
    <property type="match status" value="1"/>
</dbReference>
<evidence type="ECO:0000259" key="9">
    <source>
        <dbReference type="PROSITE" id="PS50026"/>
    </source>
</evidence>
<dbReference type="PROSITE" id="PS01186">
    <property type="entry name" value="EGF_2"/>
    <property type="match status" value="1"/>
</dbReference>
<comment type="subcellular location">
    <subcellularLocation>
        <location evidence="1">Membrane</location>
        <topology evidence="1">Single-pass membrane protein</topology>
    </subcellularLocation>
</comment>
<evidence type="ECO:0000256" key="1">
    <source>
        <dbReference type="ARBA" id="ARBA00004167"/>
    </source>
</evidence>
<evidence type="ECO:0000256" key="4">
    <source>
        <dbReference type="ARBA" id="ARBA00023136"/>
    </source>
</evidence>
<feature type="disulfide bond" evidence="8">
    <location>
        <begin position="353"/>
        <end position="358"/>
    </location>
</feature>
<evidence type="ECO:0000256" key="7">
    <source>
        <dbReference type="PROSITE-ProRule" id="PRU00076"/>
    </source>
</evidence>